<feature type="transmembrane region" description="Helical" evidence="1">
    <location>
        <begin position="127"/>
        <end position="145"/>
    </location>
</feature>
<accession>A0A1G8BLU8</accession>
<keyword evidence="1" id="KW-0812">Transmembrane</keyword>
<organism evidence="2 3">
    <name type="scientific">Agrococcus jejuensis</name>
    <dbReference type="NCBI Taxonomy" id="399736"/>
    <lineage>
        <taxon>Bacteria</taxon>
        <taxon>Bacillati</taxon>
        <taxon>Actinomycetota</taxon>
        <taxon>Actinomycetes</taxon>
        <taxon>Micrococcales</taxon>
        <taxon>Microbacteriaceae</taxon>
        <taxon>Agrococcus</taxon>
    </lineage>
</organism>
<evidence type="ECO:0000313" key="2">
    <source>
        <dbReference type="EMBL" id="SDH34058.1"/>
    </source>
</evidence>
<dbReference type="Proteomes" id="UP000198822">
    <property type="component" value="Chromosome I"/>
</dbReference>
<keyword evidence="1" id="KW-1133">Transmembrane helix</keyword>
<dbReference type="STRING" id="399736.SAMN04489720_0986"/>
<dbReference type="EMBL" id="LT629695">
    <property type="protein sequence ID" value="SDH34058.1"/>
    <property type="molecule type" value="Genomic_DNA"/>
</dbReference>
<gene>
    <name evidence="2" type="ORF">SAMN04489720_0986</name>
</gene>
<sequence>MRAEVLRLRGGRRIAVIVAVAIAATVASALSTALLVGALAPDPLEASVVAVHRGSAAALAVALAVGLLVGADHRLGTASLAWMQLGGRRRLVVVAGVQTALAAILALASGGVALAIVGALAGAALEAVPLVLVAHVALMMLWSTWLTCSVVITRSQLVTIAVGIVGPVVVEPAVAGALAAAGARGFERLLPSTALRMLGELAATDDRVVLASTAAGDAWILPCVVVGWSVLLMGLAWRSAARAP</sequence>
<dbReference type="AlphaFoldDB" id="A0A1G8BLU8"/>
<feature type="transmembrane region" description="Helical" evidence="1">
    <location>
        <begin position="14"/>
        <end position="38"/>
    </location>
</feature>
<proteinExistence type="predicted"/>
<feature type="transmembrane region" description="Helical" evidence="1">
    <location>
        <begin position="50"/>
        <end position="70"/>
    </location>
</feature>
<evidence type="ECO:0000256" key="1">
    <source>
        <dbReference type="SAM" id="Phobius"/>
    </source>
</evidence>
<name>A0A1G8BLU8_9MICO</name>
<feature type="transmembrane region" description="Helical" evidence="1">
    <location>
        <begin position="219"/>
        <end position="237"/>
    </location>
</feature>
<keyword evidence="1" id="KW-0472">Membrane</keyword>
<dbReference type="RefSeq" id="WP_092502974.1">
    <property type="nucleotide sequence ID" value="NZ_LT629695.1"/>
</dbReference>
<feature type="transmembrane region" description="Helical" evidence="1">
    <location>
        <begin position="91"/>
        <end position="121"/>
    </location>
</feature>
<evidence type="ECO:0000313" key="3">
    <source>
        <dbReference type="Proteomes" id="UP000198822"/>
    </source>
</evidence>
<protein>
    <submittedName>
        <fullName evidence="2">Uncharacterized protein</fullName>
    </submittedName>
</protein>
<keyword evidence="3" id="KW-1185">Reference proteome</keyword>
<feature type="transmembrane region" description="Helical" evidence="1">
    <location>
        <begin position="157"/>
        <end position="181"/>
    </location>
</feature>
<reference evidence="3" key="1">
    <citation type="submission" date="2016-10" db="EMBL/GenBank/DDBJ databases">
        <authorList>
            <person name="Varghese N."/>
            <person name="Submissions S."/>
        </authorList>
    </citation>
    <scope>NUCLEOTIDE SEQUENCE [LARGE SCALE GENOMIC DNA]</scope>
    <source>
        <strain evidence="3">DSM 22002</strain>
    </source>
</reference>